<reference evidence="2 3" key="1">
    <citation type="submission" date="2015-03" db="EMBL/GenBank/DDBJ databases">
        <authorList>
            <consortium name="Pathogen Informatics"/>
        </authorList>
    </citation>
    <scope>NUCLEOTIDE SEQUENCE [LARGE SCALE GENOMIC DNA]</scope>
    <source>
        <strain evidence="2 3">3476</strain>
    </source>
</reference>
<sequence length="133" mass="14402">MTVPAEGVTVSFDALSRQEKRELAQRLSDDVRSKRKKRPPEREDGAGLSVKEQQISELLALRGIDASAGMVRSMMAGASVACGDLVMTVQDGRLVSRNRAALGLDKQPSQVMAAKKKTSDLVNRMKAAFSGRK</sequence>
<name>A0A655BZF3_SALET</name>
<protein>
    <submittedName>
        <fullName evidence="2">Uncharacterized protein</fullName>
    </submittedName>
</protein>
<organism evidence="2 3">
    <name type="scientific">Salmonella enterica subsp. enterica serovar Bovismorbificans</name>
    <dbReference type="NCBI Taxonomy" id="58097"/>
    <lineage>
        <taxon>Bacteria</taxon>
        <taxon>Pseudomonadati</taxon>
        <taxon>Pseudomonadota</taxon>
        <taxon>Gammaproteobacteria</taxon>
        <taxon>Enterobacterales</taxon>
        <taxon>Enterobacteriaceae</taxon>
        <taxon>Salmonella</taxon>
    </lineage>
</organism>
<dbReference type="Proteomes" id="UP000039541">
    <property type="component" value="Unassembled WGS sequence"/>
</dbReference>
<evidence type="ECO:0000313" key="3">
    <source>
        <dbReference type="Proteomes" id="UP000039541"/>
    </source>
</evidence>
<dbReference type="AlphaFoldDB" id="A0A655BZF3"/>
<proteinExistence type="predicted"/>
<evidence type="ECO:0000256" key="1">
    <source>
        <dbReference type="SAM" id="MobiDB-lite"/>
    </source>
</evidence>
<feature type="region of interest" description="Disordered" evidence="1">
    <location>
        <begin position="19"/>
        <end position="50"/>
    </location>
</feature>
<evidence type="ECO:0000313" key="2">
    <source>
        <dbReference type="EMBL" id="CNT86864.1"/>
    </source>
</evidence>
<accession>A0A655BZF3</accession>
<gene>
    <name evidence="2" type="ORF">ERS008202_01250</name>
</gene>
<dbReference type="EMBL" id="CQPC01000012">
    <property type="protein sequence ID" value="CNT86864.1"/>
    <property type="molecule type" value="Genomic_DNA"/>
</dbReference>
<feature type="compositionally biased region" description="Basic and acidic residues" evidence="1">
    <location>
        <begin position="19"/>
        <end position="32"/>
    </location>
</feature>